<name>A0A9N8Q0E7_CHRIL</name>
<organism evidence="2 3">
    <name type="scientific">Chrysodeixis includens</name>
    <name type="common">Soybean looper</name>
    <name type="synonym">Pseudoplusia includens</name>
    <dbReference type="NCBI Taxonomy" id="689277"/>
    <lineage>
        <taxon>Eukaryota</taxon>
        <taxon>Metazoa</taxon>
        <taxon>Ecdysozoa</taxon>
        <taxon>Arthropoda</taxon>
        <taxon>Hexapoda</taxon>
        <taxon>Insecta</taxon>
        <taxon>Pterygota</taxon>
        <taxon>Neoptera</taxon>
        <taxon>Endopterygota</taxon>
        <taxon>Lepidoptera</taxon>
        <taxon>Glossata</taxon>
        <taxon>Ditrysia</taxon>
        <taxon>Noctuoidea</taxon>
        <taxon>Noctuidae</taxon>
        <taxon>Plusiinae</taxon>
        <taxon>Chrysodeixis</taxon>
    </lineage>
</organism>
<feature type="region of interest" description="Disordered" evidence="1">
    <location>
        <begin position="82"/>
        <end position="102"/>
    </location>
</feature>
<evidence type="ECO:0000256" key="1">
    <source>
        <dbReference type="SAM" id="MobiDB-lite"/>
    </source>
</evidence>
<keyword evidence="3" id="KW-1185">Reference proteome</keyword>
<dbReference type="Proteomes" id="UP001154114">
    <property type="component" value="Chromosome 15"/>
</dbReference>
<reference evidence="2" key="1">
    <citation type="submission" date="2021-12" db="EMBL/GenBank/DDBJ databases">
        <authorList>
            <person name="King R."/>
        </authorList>
    </citation>
    <scope>NUCLEOTIDE SEQUENCE</scope>
</reference>
<sequence length="102" mass="10861">METVRGAVQCSRAMSESIEVCCVVSGAAPAEPPRRSGRGRCSRDVRKASGMCCVVSGSASRHRQVTVNAVCRRSGRGQCSRTVGKRRGVLRGERQQPTPGNS</sequence>
<evidence type="ECO:0000313" key="3">
    <source>
        <dbReference type="Proteomes" id="UP001154114"/>
    </source>
</evidence>
<evidence type="ECO:0000313" key="2">
    <source>
        <dbReference type="EMBL" id="CAD0201581.1"/>
    </source>
</evidence>
<dbReference type="AlphaFoldDB" id="A0A9N8Q0E7"/>
<gene>
    <name evidence="2" type="ORF">CINC_LOCUS3251</name>
</gene>
<protein>
    <submittedName>
        <fullName evidence="2">Uncharacterized protein</fullName>
    </submittedName>
</protein>
<dbReference type="EMBL" id="LR824018">
    <property type="protein sequence ID" value="CAD0201581.1"/>
    <property type="molecule type" value="Genomic_DNA"/>
</dbReference>
<proteinExistence type="predicted"/>
<accession>A0A9N8Q0E7</accession>